<dbReference type="Pfam" id="PF00345">
    <property type="entry name" value="PapD_N"/>
    <property type="match status" value="1"/>
</dbReference>
<name>A0A1G6QW29_9GAMM</name>
<dbReference type="PANTHER" id="PTHR30251:SF4">
    <property type="entry name" value="SLR1668 PROTEIN"/>
    <property type="match status" value="1"/>
</dbReference>
<gene>
    <name evidence="1" type="ORF">SAMN05216576_108202</name>
</gene>
<keyword evidence="2" id="KW-1185">Reference proteome</keyword>
<sequence length="252" mass="27644">MRTRTLFACCLTLTTALASLATQAASSILIWPINPLIEADRQKSAALWLENRGQEAVDLQVRVLAWEQEEFEDRLTPQKQVVGSPPMATLQPGKRQLVRLVNLEPPSAGTLRTYRVLVDEVLPPQPRPSQLGVQFQMRYSVPLFVVGPGAYLDDGAREAPGQGQPLAPELRYRVVDGSNGAFLYLRNLGPAPARLSQVDLSRDSGKQPLAEGLLGYVLPGAQMRWPLPAGVRSGQVQARINESRHKQPLAAE</sequence>
<dbReference type="AlphaFoldDB" id="A0A1G6QW29"/>
<dbReference type="InterPro" id="IPR008962">
    <property type="entry name" value="PapD-like_sf"/>
</dbReference>
<reference evidence="2" key="1">
    <citation type="submission" date="2016-10" db="EMBL/GenBank/DDBJ databases">
        <authorList>
            <person name="Varghese N."/>
            <person name="Submissions S."/>
        </authorList>
    </citation>
    <scope>NUCLEOTIDE SEQUENCE [LARGE SCALE GENOMIC DNA]</scope>
    <source>
        <strain evidence="2">DSM 26382</strain>
    </source>
</reference>
<protein>
    <submittedName>
        <fullName evidence="1">Fimbrial chaperone protein</fullName>
    </submittedName>
</protein>
<accession>A0A1G6QW29</accession>
<dbReference type="RefSeq" id="WP_017676673.1">
    <property type="nucleotide sequence ID" value="NZ_FMZQ01000008.1"/>
</dbReference>
<dbReference type="Gene3D" id="2.60.40.10">
    <property type="entry name" value="Immunoglobulins"/>
    <property type="match status" value="1"/>
</dbReference>
<dbReference type="InterPro" id="IPR013783">
    <property type="entry name" value="Ig-like_fold"/>
</dbReference>
<dbReference type="EMBL" id="FMZQ01000008">
    <property type="protein sequence ID" value="SDC95876.1"/>
    <property type="molecule type" value="Genomic_DNA"/>
</dbReference>
<dbReference type="InterPro" id="IPR016147">
    <property type="entry name" value="Pili_assmbl_chaperone_N"/>
</dbReference>
<organism evidence="1 2">
    <name type="scientific">Ectopseudomonas chengduensis</name>
    <dbReference type="NCBI Taxonomy" id="489632"/>
    <lineage>
        <taxon>Bacteria</taxon>
        <taxon>Pseudomonadati</taxon>
        <taxon>Pseudomonadota</taxon>
        <taxon>Gammaproteobacteria</taxon>
        <taxon>Pseudomonadales</taxon>
        <taxon>Pseudomonadaceae</taxon>
        <taxon>Ectopseudomonas</taxon>
    </lineage>
</organism>
<dbReference type="Proteomes" id="UP000199467">
    <property type="component" value="Unassembled WGS sequence"/>
</dbReference>
<evidence type="ECO:0000313" key="1">
    <source>
        <dbReference type="EMBL" id="SDC95876.1"/>
    </source>
</evidence>
<dbReference type="GO" id="GO:0030288">
    <property type="term" value="C:outer membrane-bounded periplasmic space"/>
    <property type="evidence" value="ECO:0007669"/>
    <property type="project" value="InterPro"/>
</dbReference>
<dbReference type="SUPFAM" id="SSF49354">
    <property type="entry name" value="PapD-like"/>
    <property type="match status" value="1"/>
</dbReference>
<dbReference type="PANTHER" id="PTHR30251">
    <property type="entry name" value="PILUS ASSEMBLY CHAPERONE"/>
    <property type="match status" value="1"/>
</dbReference>
<dbReference type="InterPro" id="IPR050643">
    <property type="entry name" value="Periplasmic_pilus_chap"/>
</dbReference>
<proteinExistence type="predicted"/>
<dbReference type="GO" id="GO:0071555">
    <property type="term" value="P:cell wall organization"/>
    <property type="evidence" value="ECO:0007669"/>
    <property type="project" value="InterPro"/>
</dbReference>
<evidence type="ECO:0000313" key="2">
    <source>
        <dbReference type="Proteomes" id="UP000199467"/>
    </source>
</evidence>